<dbReference type="EMBL" id="BARS01026478">
    <property type="protein sequence ID" value="GAG01209.1"/>
    <property type="molecule type" value="Genomic_DNA"/>
</dbReference>
<gene>
    <name evidence="2" type="ORF">S01H1_41722</name>
</gene>
<feature type="compositionally biased region" description="Basic and acidic residues" evidence="1">
    <location>
        <begin position="51"/>
        <end position="63"/>
    </location>
</feature>
<protein>
    <submittedName>
        <fullName evidence="2">Uncharacterized protein</fullName>
    </submittedName>
</protein>
<evidence type="ECO:0000313" key="2">
    <source>
        <dbReference type="EMBL" id="GAG01209.1"/>
    </source>
</evidence>
<sequence length="99" mass="10855">TDFTRALNEYAASLGYSLTDLVEGDYDGKPALMQVFVEAIVIYSQEYRKAREVQQAEADKEEAAPADDEASASTEVKKPAEKSTSRRKRGESETSESAA</sequence>
<proteinExistence type="predicted"/>
<feature type="non-terminal residue" evidence="2">
    <location>
        <position position="1"/>
    </location>
</feature>
<feature type="region of interest" description="Disordered" evidence="1">
    <location>
        <begin position="51"/>
        <end position="99"/>
    </location>
</feature>
<comment type="caution">
    <text evidence="2">The sequence shown here is derived from an EMBL/GenBank/DDBJ whole genome shotgun (WGS) entry which is preliminary data.</text>
</comment>
<accession>X0U624</accession>
<organism evidence="2">
    <name type="scientific">marine sediment metagenome</name>
    <dbReference type="NCBI Taxonomy" id="412755"/>
    <lineage>
        <taxon>unclassified sequences</taxon>
        <taxon>metagenomes</taxon>
        <taxon>ecological metagenomes</taxon>
    </lineage>
</organism>
<reference evidence="2" key="1">
    <citation type="journal article" date="2014" name="Front. Microbiol.">
        <title>High frequency of phylogenetically diverse reductive dehalogenase-homologous genes in deep subseafloor sedimentary metagenomes.</title>
        <authorList>
            <person name="Kawai M."/>
            <person name="Futagami T."/>
            <person name="Toyoda A."/>
            <person name="Takaki Y."/>
            <person name="Nishi S."/>
            <person name="Hori S."/>
            <person name="Arai W."/>
            <person name="Tsubouchi T."/>
            <person name="Morono Y."/>
            <person name="Uchiyama I."/>
            <person name="Ito T."/>
            <person name="Fujiyama A."/>
            <person name="Inagaki F."/>
            <person name="Takami H."/>
        </authorList>
    </citation>
    <scope>NUCLEOTIDE SEQUENCE</scope>
    <source>
        <strain evidence="2">Expedition CK06-06</strain>
    </source>
</reference>
<dbReference type="AlphaFoldDB" id="X0U624"/>
<feature type="compositionally biased region" description="Basic and acidic residues" evidence="1">
    <location>
        <begin position="75"/>
        <end position="84"/>
    </location>
</feature>
<evidence type="ECO:0000256" key="1">
    <source>
        <dbReference type="SAM" id="MobiDB-lite"/>
    </source>
</evidence>
<name>X0U624_9ZZZZ</name>